<feature type="compositionally biased region" description="Polar residues" evidence="1">
    <location>
        <begin position="215"/>
        <end position="234"/>
    </location>
</feature>
<name>A0A7W8EWZ8_STRST</name>
<dbReference type="EMBL" id="JACHJD010000013">
    <property type="protein sequence ID" value="MBB5107246.1"/>
    <property type="molecule type" value="Genomic_DNA"/>
</dbReference>
<accession>A0A7W8EWZ8</accession>
<feature type="compositionally biased region" description="Low complexity" evidence="1">
    <location>
        <begin position="240"/>
        <end position="251"/>
    </location>
</feature>
<feature type="compositionally biased region" description="Basic residues" evidence="1">
    <location>
        <begin position="274"/>
        <end position="291"/>
    </location>
</feature>
<proteinExistence type="predicted"/>
<protein>
    <submittedName>
        <fullName evidence="2">Uncharacterized protein</fullName>
    </submittedName>
</protein>
<dbReference type="Proteomes" id="UP000549009">
    <property type="component" value="Unassembled WGS sequence"/>
</dbReference>
<evidence type="ECO:0000313" key="3">
    <source>
        <dbReference type="Proteomes" id="UP000549009"/>
    </source>
</evidence>
<feature type="region of interest" description="Disordered" evidence="1">
    <location>
        <begin position="164"/>
        <end position="291"/>
    </location>
</feature>
<comment type="caution">
    <text evidence="2">The sequence shown here is derived from an EMBL/GenBank/DDBJ whole genome shotgun (WGS) entry which is preliminary data.</text>
</comment>
<sequence length="291" mass="31306">MRLDCSDHPARSGRCSAAGRATRVPLGRRREFTFAARHPRLNRRTAGRPQLDAGRLAGAGSEQVQMLTEHSHSCQGRYRWTVGPLRGDTGLRVVECTRVAAGGGIGGDRLGQRPELADAVHQLVHAGHVTHRRSGSTSLSADPSFWCSSQPHMPSCLTQPVPMTWGTGRPQPLPTESSVCRPRQPHRCSALQRGSHALPHHARARPDRARHTPLTGCSNDNSGSSHASPQTSSAPGGEDTAATAPLSAAALNRRLLTGKDSDQDYAAQDGAHPAQRRRHGGRLPRARQARQ</sequence>
<gene>
    <name evidence="2" type="ORF">FHS40_006363</name>
</gene>
<keyword evidence="3" id="KW-1185">Reference proteome</keyword>
<organism evidence="2 3">
    <name type="scientific">Streptomyces spectabilis</name>
    <dbReference type="NCBI Taxonomy" id="68270"/>
    <lineage>
        <taxon>Bacteria</taxon>
        <taxon>Bacillati</taxon>
        <taxon>Actinomycetota</taxon>
        <taxon>Actinomycetes</taxon>
        <taxon>Kitasatosporales</taxon>
        <taxon>Streptomycetaceae</taxon>
        <taxon>Streptomyces</taxon>
    </lineage>
</organism>
<evidence type="ECO:0000313" key="2">
    <source>
        <dbReference type="EMBL" id="MBB5107246.1"/>
    </source>
</evidence>
<reference evidence="2 3" key="1">
    <citation type="submission" date="2020-08" db="EMBL/GenBank/DDBJ databases">
        <title>Genomic Encyclopedia of Type Strains, Phase III (KMG-III): the genomes of soil and plant-associated and newly described type strains.</title>
        <authorList>
            <person name="Whitman W."/>
        </authorList>
    </citation>
    <scope>NUCLEOTIDE SEQUENCE [LARGE SCALE GENOMIC DNA]</scope>
    <source>
        <strain evidence="2 3">CECT 3146</strain>
    </source>
</reference>
<dbReference type="AlphaFoldDB" id="A0A7W8EWZ8"/>
<evidence type="ECO:0000256" key="1">
    <source>
        <dbReference type="SAM" id="MobiDB-lite"/>
    </source>
</evidence>